<evidence type="ECO:0000313" key="2">
    <source>
        <dbReference type="Proteomes" id="UP000688137"/>
    </source>
</evidence>
<dbReference type="EMBL" id="CAJJDM010000159">
    <property type="protein sequence ID" value="CAD8113254.1"/>
    <property type="molecule type" value="Genomic_DNA"/>
</dbReference>
<keyword evidence="2" id="KW-1185">Reference proteome</keyword>
<organism evidence="1 2">
    <name type="scientific">Paramecium primaurelia</name>
    <dbReference type="NCBI Taxonomy" id="5886"/>
    <lineage>
        <taxon>Eukaryota</taxon>
        <taxon>Sar</taxon>
        <taxon>Alveolata</taxon>
        <taxon>Ciliophora</taxon>
        <taxon>Intramacronucleata</taxon>
        <taxon>Oligohymenophorea</taxon>
        <taxon>Peniculida</taxon>
        <taxon>Parameciidae</taxon>
        <taxon>Paramecium</taxon>
    </lineage>
</organism>
<dbReference type="AlphaFoldDB" id="A0A8S1QDP4"/>
<name>A0A8S1QDP4_PARPR</name>
<dbReference type="Proteomes" id="UP000688137">
    <property type="component" value="Unassembled WGS sequence"/>
</dbReference>
<reference evidence="1" key="1">
    <citation type="submission" date="2021-01" db="EMBL/GenBank/DDBJ databases">
        <authorList>
            <consortium name="Genoscope - CEA"/>
            <person name="William W."/>
        </authorList>
    </citation>
    <scope>NUCLEOTIDE SEQUENCE</scope>
</reference>
<comment type="caution">
    <text evidence="1">The sequence shown here is derived from an EMBL/GenBank/DDBJ whole genome shotgun (WGS) entry which is preliminary data.</text>
</comment>
<proteinExistence type="predicted"/>
<evidence type="ECO:0000313" key="1">
    <source>
        <dbReference type="EMBL" id="CAD8113254.1"/>
    </source>
</evidence>
<gene>
    <name evidence="1" type="ORF">PPRIM_AZ9-3.1.T1540121</name>
</gene>
<sequence length="167" mass="19892">MSVTQSLEDNLTILNKNNDSCDTPITCQRRINWKVEMRKMVLTKLPIKKTAPRLNKSIKSKNIPKNISKVITQQILKGYYNDLIQCNLKTFISFIKKNKNILNLPSLLRLIKPHKNPEVNSLHQCFRKICWYFINKQYVNYVFNSKIKDPQWHLQYRNAILKIFRNI</sequence>
<accession>A0A8S1QDP4</accession>
<dbReference type="OMA" id="FRKICWY"/>
<protein>
    <submittedName>
        <fullName evidence="1">Uncharacterized protein</fullName>
    </submittedName>
</protein>